<dbReference type="GO" id="GO:0000105">
    <property type="term" value="P:L-histidine biosynthetic process"/>
    <property type="evidence" value="ECO:0007669"/>
    <property type="project" value="UniProtKB-UniRule"/>
</dbReference>
<dbReference type="PRINTS" id="PR00377">
    <property type="entry name" value="IMPHPHTASES"/>
</dbReference>
<keyword evidence="6 8" id="KW-0460">Magnesium</keyword>
<feature type="binding site" evidence="8">
    <location>
        <position position="86"/>
    </location>
    <ligand>
        <name>Mg(2+)</name>
        <dbReference type="ChEBI" id="CHEBI:18420"/>
        <label>1</label>
        <note>catalytic</note>
    </ligand>
</feature>
<dbReference type="Gene3D" id="3.40.190.80">
    <property type="match status" value="1"/>
</dbReference>
<dbReference type="GO" id="GO:0052834">
    <property type="term" value="F:inositol monophosphate phosphatase activity"/>
    <property type="evidence" value="ECO:0007669"/>
    <property type="project" value="UniProtKB-EC"/>
</dbReference>
<dbReference type="CDD" id="cd01641">
    <property type="entry name" value="Bacterial_IMPase_like_1"/>
    <property type="match status" value="1"/>
</dbReference>
<dbReference type="RefSeq" id="WP_214622150.1">
    <property type="nucleotide sequence ID" value="NZ_JAHGAW010000003.1"/>
</dbReference>
<feature type="binding site" evidence="8">
    <location>
        <position position="207"/>
    </location>
    <ligand>
        <name>Mg(2+)</name>
        <dbReference type="ChEBI" id="CHEBI:18420"/>
        <label>1</label>
        <note>catalytic</note>
    </ligand>
</feature>
<comment type="caution">
    <text evidence="9">The sequence shown here is derived from an EMBL/GenBank/DDBJ whole genome shotgun (WGS) entry which is preliminary data.</text>
</comment>
<proteinExistence type="inferred from homology"/>
<dbReference type="GO" id="GO:0004401">
    <property type="term" value="F:histidinol-phosphatase activity"/>
    <property type="evidence" value="ECO:0007669"/>
    <property type="project" value="UniProtKB-UniRule"/>
</dbReference>
<dbReference type="InterPro" id="IPR051090">
    <property type="entry name" value="Inositol_monoP_superfamily"/>
</dbReference>
<dbReference type="Gene3D" id="3.30.540.10">
    <property type="entry name" value="Fructose-1,6-Bisphosphatase, subunit A, domain 1"/>
    <property type="match status" value="1"/>
</dbReference>
<protein>
    <recommendedName>
        <fullName evidence="7">Histidinol-phosphatase</fullName>
        <ecNumber evidence="7">3.1.3.15</ecNumber>
    </recommendedName>
</protein>
<accession>A0A9X1DAY3</accession>
<dbReference type="AlphaFoldDB" id="A0A9X1DAY3"/>
<keyword evidence="10" id="KW-1185">Reference proteome</keyword>
<dbReference type="InterPro" id="IPR011809">
    <property type="entry name" value="His_9_proposed"/>
</dbReference>
<evidence type="ECO:0000313" key="10">
    <source>
        <dbReference type="Proteomes" id="UP001138757"/>
    </source>
</evidence>
<dbReference type="PANTHER" id="PTHR43200:SF6">
    <property type="entry name" value="3'(2'),5'-BISPHOSPHATE NUCLEOTIDASE"/>
    <property type="match status" value="1"/>
</dbReference>
<dbReference type="EC" id="3.1.3.15" evidence="7"/>
<dbReference type="InterPro" id="IPR000760">
    <property type="entry name" value="Inositol_monophosphatase-like"/>
</dbReference>
<keyword evidence="4 8" id="KW-0479">Metal-binding</keyword>
<dbReference type="NCBIfam" id="TIGR02067">
    <property type="entry name" value="his_9_HisN"/>
    <property type="match status" value="1"/>
</dbReference>
<feature type="binding site" evidence="8">
    <location>
        <position position="85"/>
    </location>
    <ligand>
        <name>Mg(2+)</name>
        <dbReference type="ChEBI" id="CHEBI:18420"/>
        <label>1</label>
        <note>catalytic</note>
    </ligand>
</feature>
<evidence type="ECO:0000256" key="6">
    <source>
        <dbReference type="ARBA" id="ARBA00022842"/>
    </source>
</evidence>
<dbReference type="PANTHER" id="PTHR43200">
    <property type="entry name" value="PHOSPHATASE"/>
    <property type="match status" value="1"/>
</dbReference>
<evidence type="ECO:0000256" key="8">
    <source>
        <dbReference type="PIRSR" id="PIRSR600760-2"/>
    </source>
</evidence>
<dbReference type="EMBL" id="JAHGAW010000003">
    <property type="protein sequence ID" value="MBT2186408.1"/>
    <property type="molecule type" value="Genomic_DNA"/>
</dbReference>
<evidence type="ECO:0000313" key="9">
    <source>
        <dbReference type="EMBL" id="MBT2186408.1"/>
    </source>
</evidence>
<comment type="catalytic activity">
    <reaction evidence="1">
        <text>a myo-inositol phosphate + H2O = myo-inositol + phosphate</text>
        <dbReference type="Rhea" id="RHEA:24056"/>
        <dbReference type="ChEBI" id="CHEBI:15377"/>
        <dbReference type="ChEBI" id="CHEBI:17268"/>
        <dbReference type="ChEBI" id="CHEBI:43474"/>
        <dbReference type="ChEBI" id="CHEBI:84139"/>
        <dbReference type="EC" id="3.1.3.25"/>
    </reaction>
</comment>
<name>A0A9X1DAY3_9SPHN</name>
<dbReference type="Pfam" id="PF00459">
    <property type="entry name" value="Inositol_P"/>
    <property type="match status" value="1"/>
</dbReference>
<organism evidence="9 10">
    <name type="scientific">Sphingobium nicotianae</name>
    <dbReference type="NCBI Taxonomy" id="2782607"/>
    <lineage>
        <taxon>Bacteria</taxon>
        <taxon>Pseudomonadati</taxon>
        <taxon>Pseudomonadota</taxon>
        <taxon>Alphaproteobacteria</taxon>
        <taxon>Sphingomonadales</taxon>
        <taxon>Sphingomonadaceae</taxon>
        <taxon>Sphingobium</taxon>
    </lineage>
</organism>
<feature type="binding site" evidence="8">
    <location>
        <position position="83"/>
    </location>
    <ligand>
        <name>Mg(2+)</name>
        <dbReference type="ChEBI" id="CHEBI:18420"/>
        <label>1</label>
        <note>catalytic</note>
    </ligand>
</feature>
<comment type="cofactor">
    <cofactor evidence="2 8">
        <name>Mg(2+)</name>
        <dbReference type="ChEBI" id="CHEBI:18420"/>
    </cofactor>
</comment>
<sequence length="258" mass="27557">MSQADDIALAHALADAAGAAIRPFFRARYDIETKTDASPVTEADRAAELAIRRLIEAERPRDGIIGEEFGAVREEAGRQWVVDPIDGTRSFIAGRPIFGTLIALMQDGWPVLGIIDQPISGERWVGAMGLPTTLNGKSMTTRACRDLDQAILATTGPQYFPGHSAEHFSILAGQCRDTVWGGDCYNYALLASGHVDIVVEAGLKLYDIAALVPVVEGAGGRMCDWAGDPLTDASDGNVIAIGDPARLDDVIEALAHHH</sequence>
<evidence type="ECO:0000256" key="3">
    <source>
        <dbReference type="ARBA" id="ARBA00009759"/>
    </source>
</evidence>
<gene>
    <name evidence="9" type="primary">hisN</name>
    <name evidence="9" type="ORF">KK488_05545</name>
</gene>
<dbReference type="SUPFAM" id="SSF56655">
    <property type="entry name" value="Carbohydrate phosphatase"/>
    <property type="match status" value="1"/>
</dbReference>
<evidence type="ECO:0000256" key="4">
    <source>
        <dbReference type="ARBA" id="ARBA00022723"/>
    </source>
</evidence>
<evidence type="ECO:0000256" key="2">
    <source>
        <dbReference type="ARBA" id="ARBA00001946"/>
    </source>
</evidence>
<evidence type="ECO:0000256" key="7">
    <source>
        <dbReference type="NCBIfam" id="TIGR02067"/>
    </source>
</evidence>
<comment type="similarity">
    <text evidence="3">Belongs to the inositol monophosphatase superfamily.</text>
</comment>
<keyword evidence="5 9" id="KW-0378">Hydrolase</keyword>
<evidence type="ECO:0000256" key="1">
    <source>
        <dbReference type="ARBA" id="ARBA00001033"/>
    </source>
</evidence>
<evidence type="ECO:0000256" key="5">
    <source>
        <dbReference type="ARBA" id="ARBA00022801"/>
    </source>
</evidence>
<feature type="binding site" evidence="8">
    <location>
        <position position="67"/>
    </location>
    <ligand>
        <name>Mg(2+)</name>
        <dbReference type="ChEBI" id="CHEBI:18420"/>
        <label>1</label>
        <note>catalytic</note>
    </ligand>
</feature>
<dbReference type="Proteomes" id="UP001138757">
    <property type="component" value="Unassembled WGS sequence"/>
</dbReference>
<reference evidence="9" key="1">
    <citation type="submission" date="2021-05" db="EMBL/GenBank/DDBJ databases">
        <title>Genome of Sphingobium sp. strain.</title>
        <authorList>
            <person name="Fan R."/>
        </authorList>
    </citation>
    <scope>NUCLEOTIDE SEQUENCE</scope>
    <source>
        <strain evidence="9">H33</strain>
    </source>
</reference>
<dbReference type="FunFam" id="3.30.540.10:FF:000003">
    <property type="entry name" value="Inositol-1-monophosphatase"/>
    <property type="match status" value="1"/>
</dbReference>
<dbReference type="GO" id="GO:0046872">
    <property type="term" value="F:metal ion binding"/>
    <property type="evidence" value="ECO:0007669"/>
    <property type="project" value="UniProtKB-KW"/>
</dbReference>